<dbReference type="Pfam" id="PF13668">
    <property type="entry name" value="Ferritin_2"/>
    <property type="match status" value="1"/>
</dbReference>
<dbReference type="InterPro" id="IPR006311">
    <property type="entry name" value="TAT_signal"/>
</dbReference>
<feature type="compositionally biased region" description="Polar residues" evidence="1">
    <location>
        <begin position="1"/>
        <end position="11"/>
    </location>
</feature>
<accession>A0AAU7C9Q9</accession>
<name>A0AAU7C9Q9_9BACT</name>
<protein>
    <submittedName>
        <fullName evidence="2">Ferritin-like domain-containing protein</fullName>
    </submittedName>
</protein>
<evidence type="ECO:0000313" key="2">
    <source>
        <dbReference type="EMBL" id="XBH02029.1"/>
    </source>
</evidence>
<evidence type="ECO:0000256" key="1">
    <source>
        <dbReference type="SAM" id="MobiDB-lite"/>
    </source>
</evidence>
<dbReference type="RefSeq" id="WP_406694773.1">
    <property type="nucleotide sequence ID" value="NZ_CP155447.1"/>
</dbReference>
<feature type="region of interest" description="Disordered" evidence="1">
    <location>
        <begin position="1"/>
        <end position="25"/>
    </location>
</feature>
<proteinExistence type="predicted"/>
<gene>
    <name evidence="2" type="ORF">V5E97_27350</name>
</gene>
<dbReference type="PROSITE" id="PS51318">
    <property type="entry name" value="TAT"/>
    <property type="match status" value="1"/>
</dbReference>
<dbReference type="AlphaFoldDB" id="A0AAU7C9Q9"/>
<dbReference type="EMBL" id="CP155447">
    <property type="protein sequence ID" value="XBH02029.1"/>
    <property type="molecule type" value="Genomic_DNA"/>
</dbReference>
<organism evidence="2">
    <name type="scientific">Singulisphaera sp. Ch08</name>
    <dbReference type="NCBI Taxonomy" id="3120278"/>
    <lineage>
        <taxon>Bacteria</taxon>
        <taxon>Pseudomonadati</taxon>
        <taxon>Planctomycetota</taxon>
        <taxon>Planctomycetia</taxon>
        <taxon>Isosphaerales</taxon>
        <taxon>Isosphaeraceae</taxon>
        <taxon>Singulisphaera</taxon>
    </lineage>
</organism>
<reference evidence="2" key="1">
    <citation type="submission" date="2024-05" db="EMBL/GenBank/DDBJ databases">
        <title>Planctomycetes of the genus Singulisphaera possess chitinolytic capabilities.</title>
        <authorList>
            <person name="Ivanova A."/>
        </authorList>
    </citation>
    <scope>NUCLEOTIDE SEQUENCE</scope>
    <source>
        <strain evidence="2">Ch08T</strain>
    </source>
</reference>
<sequence length="261" mass="28202">MRDYTSSQKLSVDQGAAGTPLTAGQPAQCCDSRRSFLRGATATAVAVPSLIVATSSSVLAAKSKPKPKPKPVPLPHVEVDRKVVQVLIHEIQNDEATHVTILQKLLDDSDNPLNPKIRPTPVLNLSSLVQHNLQSFLTTAAAFENTGSGTYGGALFAVQQTEEYFPTAVGLCTVESRHASFLNALLSQPLVPDFAAVESPIQQGVTLSRVAPFVSDPVVGFPSFDPVNASDPNNFRILDFLLFLEYIEAAFYRINVPRFFP</sequence>